<reference evidence="2" key="1">
    <citation type="submission" date="2013-12" db="EMBL/GenBank/DDBJ databases">
        <title>A Varibaculum cambriense genome reconstructed from a premature infant gut community with otherwise low bacterial novelty that shifts toward anaerobic metabolism during the third week of life.</title>
        <authorList>
            <person name="Brown C.T."/>
            <person name="Sharon I."/>
            <person name="Thomas B.C."/>
            <person name="Castelle C.J."/>
            <person name="Morowitz M.J."/>
            <person name="Banfield J.F."/>
        </authorList>
    </citation>
    <scope>NUCLEOTIDE SEQUENCE</scope>
</reference>
<dbReference type="SUPFAM" id="SSF55826">
    <property type="entry name" value="YbaK/ProRS associated domain"/>
    <property type="match status" value="1"/>
</dbReference>
<sequence>KPGHVSPFCLLHDEARKVHYYIDADYKDNLIGIHPNQNDATVWLQGKDLVKLIEEHGTIVEYITF</sequence>
<dbReference type="EMBL" id="AZMM01004881">
    <property type="protein sequence ID" value="ETJ41188.1"/>
    <property type="molecule type" value="Genomic_DNA"/>
</dbReference>
<dbReference type="GO" id="GO:0004812">
    <property type="term" value="F:aminoacyl-tRNA ligase activity"/>
    <property type="evidence" value="ECO:0007669"/>
    <property type="project" value="UniProtKB-KW"/>
</dbReference>
<evidence type="ECO:0000259" key="1">
    <source>
        <dbReference type="Pfam" id="PF04073"/>
    </source>
</evidence>
<feature type="domain" description="YbaK/aminoacyl-tRNA synthetase-associated" evidence="1">
    <location>
        <begin position="2"/>
        <end position="52"/>
    </location>
</feature>
<feature type="non-terminal residue" evidence="2">
    <location>
        <position position="1"/>
    </location>
</feature>
<proteinExistence type="predicted"/>
<name>W1YF69_9ZZZZ</name>
<organism evidence="2">
    <name type="scientific">human gut metagenome</name>
    <dbReference type="NCBI Taxonomy" id="408170"/>
    <lineage>
        <taxon>unclassified sequences</taxon>
        <taxon>metagenomes</taxon>
        <taxon>organismal metagenomes</taxon>
    </lineage>
</organism>
<evidence type="ECO:0000313" key="2">
    <source>
        <dbReference type="EMBL" id="ETJ41188.1"/>
    </source>
</evidence>
<gene>
    <name evidence="2" type="ORF">Q604_UNBC04881G0001</name>
</gene>
<dbReference type="GO" id="GO:0002161">
    <property type="term" value="F:aminoacyl-tRNA deacylase activity"/>
    <property type="evidence" value="ECO:0007669"/>
    <property type="project" value="InterPro"/>
</dbReference>
<protein>
    <submittedName>
        <fullName evidence="2">YbaK/prolyl-tRNA synthetase associated region</fullName>
    </submittedName>
</protein>
<dbReference type="InterPro" id="IPR007214">
    <property type="entry name" value="YbaK/aa-tRNA-synth-assoc-dom"/>
</dbReference>
<dbReference type="Gene3D" id="3.90.960.10">
    <property type="entry name" value="YbaK/aminoacyl-tRNA synthetase-associated domain"/>
    <property type="match status" value="1"/>
</dbReference>
<dbReference type="InterPro" id="IPR036754">
    <property type="entry name" value="YbaK/aa-tRNA-synt-asso_dom_sf"/>
</dbReference>
<keyword evidence="2" id="KW-0030">Aminoacyl-tRNA synthetase</keyword>
<comment type="caution">
    <text evidence="2">The sequence shown here is derived from an EMBL/GenBank/DDBJ whole genome shotgun (WGS) entry which is preliminary data.</text>
</comment>
<dbReference type="AlphaFoldDB" id="W1YF69"/>
<dbReference type="Pfam" id="PF04073">
    <property type="entry name" value="tRNA_edit"/>
    <property type="match status" value="1"/>
</dbReference>
<accession>W1YF69</accession>
<keyword evidence="2" id="KW-0436">Ligase</keyword>